<dbReference type="InterPro" id="IPR050706">
    <property type="entry name" value="Cyclic-di-GMP_PDE-like"/>
</dbReference>
<protein>
    <submittedName>
        <fullName evidence="3">EAL domain-containing protein</fullName>
    </submittedName>
</protein>
<feature type="compositionally biased region" description="Basic and acidic residues" evidence="1">
    <location>
        <begin position="261"/>
        <end position="270"/>
    </location>
</feature>
<evidence type="ECO:0000313" key="3">
    <source>
        <dbReference type="EMBL" id="QXM25631.1"/>
    </source>
</evidence>
<dbReference type="Pfam" id="PF00563">
    <property type="entry name" value="EAL"/>
    <property type="match status" value="1"/>
</dbReference>
<dbReference type="CDD" id="cd01948">
    <property type="entry name" value="EAL"/>
    <property type="match status" value="1"/>
</dbReference>
<feature type="region of interest" description="Disordered" evidence="1">
    <location>
        <begin position="250"/>
        <end position="270"/>
    </location>
</feature>
<evidence type="ECO:0000256" key="1">
    <source>
        <dbReference type="SAM" id="MobiDB-lite"/>
    </source>
</evidence>
<dbReference type="EMBL" id="CP076448">
    <property type="protein sequence ID" value="QXM25631.1"/>
    <property type="molecule type" value="Genomic_DNA"/>
</dbReference>
<dbReference type="PANTHER" id="PTHR33121:SF15">
    <property type="entry name" value="BLUE LIGHT- AND TEMPERATURE-REGULATED ANTIREPRESSOR BLUF"/>
    <property type="match status" value="1"/>
</dbReference>
<keyword evidence="4" id="KW-1185">Reference proteome</keyword>
<dbReference type="InterPro" id="IPR001633">
    <property type="entry name" value="EAL_dom"/>
</dbReference>
<dbReference type="KEGG" id="elio:KO353_05330"/>
<dbReference type="AlphaFoldDB" id="A0A975YKE6"/>
<evidence type="ECO:0000313" key="4">
    <source>
        <dbReference type="Proteomes" id="UP000694001"/>
    </source>
</evidence>
<evidence type="ECO:0000259" key="2">
    <source>
        <dbReference type="PROSITE" id="PS50883"/>
    </source>
</evidence>
<dbReference type="RefSeq" id="WP_218286687.1">
    <property type="nucleotide sequence ID" value="NZ_CP076448.1"/>
</dbReference>
<dbReference type="PROSITE" id="PS50883">
    <property type="entry name" value="EAL"/>
    <property type="match status" value="1"/>
</dbReference>
<dbReference type="PANTHER" id="PTHR33121">
    <property type="entry name" value="CYCLIC DI-GMP PHOSPHODIESTERASE PDEF"/>
    <property type="match status" value="1"/>
</dbReference>
<sequence length="270" mass="28417">MSEPGEAGRAAGAAQLPRYAIAFQPIVDVARRRILAHEALLRGSVGTPAGGVLARVPEPERQRFEIGAIAAVLDAFAGTAPSASLHINLSPEVLLRWPGTVPELARVVAASDIPPGRVVIEVAEGERIGDADALVSAFAALRSEGLRTALDAFGTGYGGIGLLASVRPDLVKLDMGLARNAHLHPARRPILSRLLEACADLNVDVVATGVENEGEYRCLARLGVTLFQGFLFAPPATGRVLDADEVSLPPEPAPPGFTDPWQREQSARLL</sequence>
<dbReference type="GO" id="GO:0071111">
    <property type="term" value="F:cyclic-guanylate-specific phosphodiesterase activity"/>
    <property type="evidence" value="ECO:0007669"/>
    <property type="project" value="InterPro"/>
</dbReference>
<feature type="domain" description="EAL" evidence="2">
    <location>
        <begin position="1"/>
        <end position="249"/>
    </location>
</feature>
<organism evidence="3 4">
    <name type="scientific">Elioraea tepida</name>
    <dbReference type="NCBI Taxonomy" id="2843330"/>
    <lineage>
        <taxon>Bacteria</taxon>
        <taxon>Pseudomonadati</taxon>
        <taxon>Pseudomonadota</taxon>
        <taxon>Alphaproteobacteria</taxon>
        <taxon>Acetobacterales</taxon>
        <taxon>Elioraeaceae</taxon>
        <taxon>Elioraea</taxon>
    </lineage>
</organism>
<name>A0A975YKE6_9PROT</name>
<gene>
    <name evidence="3" type="ORF">KO353_05330</name>
</gene>
<dbReference type="Proteomes" id="UP000694001">
    <property type="component" value="Chromosome"/>
</dbReference>
<reference evidence="3" key="1">
    <citation type="submission" date="2021-06" db="EMBL/GenBank/DDBJ databases">
        <title>Elioraea tepida, sp. nov., a moderately thermophilic aerobic anoxygenic phototrophic bacterium isolated from an alkaline siliceous hot spring mat community in Yellowstone National Park, WY, USA.</title>
        <authorList>
            <person name="Saini M.K."/>
            <person name="Yoshida S."/>
            <person name="Sebastian A."/>
            <person name="Hirose S."/>
            <person name="Hara E."/>
            <person name="Tamaki H."/>
            <person name="Soulier N.T."/>
            <person name="Albert I."/>
            <person name="Hanada S."/>
            <person name="Bryant D.A."/>
            <person name="Tank M."/>
        </authorList>
    </citation>
    <scope>NUCLEOTIDE SEQUENCE</scope>
    <source>
        <strain evidence="3">MS-P2</strain>
    </source>
</reference>
<accession>A0A975YKE6</accession>
<proteinExistence type="predicted"/>
<dbReference type="SMART" id="SM00052">
    <property type="entry name" value="EAL"/>
    <property type="match status" value="1"/>
</dbReference>